<feature type="coiled-coil region" evidence="16">
    <location>
        <begin position="183"/>
        <end position="224"/>
    </location>
</feature>
<dbReference type="GO" id="GO:0061630">
    <property type="term" value="F:ubiquitin protein ligase activity"/>
    <property type="evidence" value="ECO:0007669"/>
    <property type="project" value="UniProtKB-EC"/>
</dbReference>
<dbReference type="PANTHER" id="PTHR23163:SF0">
    <property type="entry name" value="E3 UBIQUITIN-PROTEIN LIGASE BRE1"/>
    <property type="match status" value="1"/>
</dbReference>
<protein>
    <recommendedName>
        <fullName evidence="15">E3 ubiquitin protein ligase</fullName>
        <ecNumber evidence="15">2.3.2.27</ecNumber>
    </recommendedName>
</protein>
<gene>
    <name evidence="19" type="ORF">D0Z07_1479</name>
</gene>
<evidence type="ECO:0000256" key="11">
    <source>
        <dbReference type="ARBA" id="ARBA00023054"/>
    </source>
</evidence>
<dbReference type="Pfam" id="PF13920">
    <property type="entry name" value="zf-C3HC4_3"/>
    <property type="match status" value="1"/>
</dbReference>
<dbReference type="GO" id="GO:0006325">
    <property type="term" value="P:chromatin organization"/>
    <property type="evidence" value="ECO:0007669"/>
    <property type="project" value="UniProtKB-KW"/>
</dbReference>
<organism evidence="19 20">
    <name type="scientific">Hyphodiscus hymeniophilus</name>
    <dbReference type="NCBI Taxonomy" id="353542"/>
    <lineage>
        <taxon>Eukaryota</taxon>
        <taxon>Fungi</taxon>
        <taxon>Dikarya</taxon>
        <taxon>Ascomycota</taxon>
        <taxon>Pezizomycotina</taxon>
        <taxon>Leotiomycetes</taxon>
        <taxon>Helotiales</taxon>
        <taxon>Hyphodiscaceae</taxon>
        <taxon>Hyphodiscus</taxon>
    </lineage>
</organism>
<evidence type="ECO:0000256" key="10">
    <source>
        <dbReference type="ARBA" id="ARBA00022853"/>
    </source>
</evidence>
<dbReference type="Gene3D" id="3.30.40.10">
    <property type="entry name" value="Zinc/RING finger domain, C3HC4 (zinc finger)"/>
    <property type="match status" value="1"/>
</dbReference>
<dbReference type="GO" id="GO:0005634">
    <property type="term" value="C:nucleus"/>
    <property type="evidence" value="ECO:0007669"/>
    <property type="project" value="UniProtKB-SubCell"/>
</dbReference>
<comment type="catalytic activity">
    <reaction evidence="1 15">
        <text>S-ubiquitinyl-[E2 ubiquitin-conjugating enzyme]-L-cysteine + [acceptor protein]-L-lysine = [E2 ubiquitin-conjugating enzyme]-L-cysteine + N(6)-ubiquitinyl-[acceptor protein]-L-lysine.</text>
        <dbReference type="EC" id="2.3.2.27"/>
    </reaction>
</comment>
<evidence type="ECO:0000259" key="18">
    <source>
        <dbReference type="PROSITE" id="PS50089"/>
    </source>
</evidence>
<keyword evidence="9 15" id="KW-0862">Zinc</keyword>
<evidence type="ECO:0000256" key="3">
    <source>
        <dbReference type="ARBA" id="ARBA00004906"/>
    </source>
</evidence>
<dbReference type="EMBL" id="VNKQ01000003">
    <property type="protein sequence ID" value="KAG0652399.1"/>
    <property type="molecule type" value="Genomic_DNA"/>
</dbReference>
<evidence type="ECO:0000256" key="14">
    <source>
        <dbReference type="PROSITE-ProRule" id="PRU00175"/>
    </source>
</evidence>
<accession>A0A9P6VRS6</accession>
<dbReference type="InterPro" id="IPR017907">
    <property type="entry name" value="Znf_RING_CS"/>
</dbReference>
<evidence type="ECO:0000256" key="2">
    <source>
        <dbReference type="ARBA" id="ARBA00004123"/>
    </source>
</evidence>
<evidence type="ECO:0000256" key="17">
    <source>
        <dbReference type="SAM" id="MobiDB-lite"/>
    </source>
</evidence>
<dbReference type="InterPro" id="IPR058643">
    <property type="entry name" value="BRE1-like_CC"/>
</dbReference>
<evidence type="ECO:0000256" key="4">
    <source>
        <dbReference type="ARBA" id="ARBA00005555"/>
    </source>
</evidence>
<dbReference type="PANTHER" id="PTHR23163">
    <property type="entry name" value="RING FINGER PROTEIN-RELATED"/>
    <property type="match status" value="1"/>
</dbReference>
<keyword evidence="11 15" id="KW-0175">Coiled coil</keyword>
<evidence type="ECO:0000256" key="9">
    <source>
        <dbReference type="ARBA" id="ARBA00022833"/>
    </source>
</evidence>
<sequence length="723" mass="81894">MPAAATVGSHPSSLKMENRKHSLASDDYAPPTKRQAVNGTRSSNDDLPWKDDLEKYQKDAIYRQMLEYKREKATLESQLKDVQKRSSDHDDHLRVIDAWWSQLLDEVRLLAEDEIPDSDADISYSTAVNFKGSEDFTEHLATKSKDIKSKLSTFFGSITASRGSSTPDIQDLQSKLAKLLSSQKEYMVKVDRLRTEKEELSERLETASLRYIKAEKRLDRAKSSAVAKLEQQTIAGTGNSAGSGIGGVENGADVEMTNGIEEENAASQTAFKEASAVVAKQKEQLEAVNSENKSLTEQLTAASARLSNLTEDDYARTELFKQFRVQHEDVIRRINHLEQTNKELQQESKKYQAERTAYRTQIEIEQEAANAELEGQLQRVEADLTRIRSARDELNAEVSMRKATQDQDSSASDHLKELVGAKEDRITALELEVERLRARVEEQACEPTPSPDIDSLDLEQLKRKYDILQREFESINKELPALQGAYKRVQALTTKKVMDFSTLEERVQILSAEKAKADQKYFAARKDMDTRVGEVRSLRAQNAKSSEIISQLKDVETSNRTLLSNLEKQLSDMRQSNISIAADNKKLEASTREALSKSETMKNHLSELTNLLKSKDTSNANAKHRVQSVETEIEQLRVRYEQAQKERDTWKAKSLSNQSGEEEMLRTLALCTICRKDFKNTILKTCGHLFCNNCVEDRIANRMRKCPNCAKAFDKMDVMTAHM</sequence>
<evidence type="ECO:0000256" key="16">
    <source>
        <dbReference type="SAM" id="Coils"/>
    </source>
</evidence>
<feature type="domain" description="RING-type" evidence="18">
    <location>
        <begin position="671"/>
        <end position="709"/>
    </location>
</feature>
<evidence type="ECO:0000256" key="1">
    <source>
        <dbReference type="ARBA" id="ARBA00000900"/>
    </source>
</evidence>
<evidence type="ECO:0000256" key="6">
    <source>
        <dbReference type="ARBA" id="ARBA00022723"/>
    </source>
</evidence>
<evidence type="ECO:0000256" key="7">
    <source>
        <dbReference type="ARBA" id="ARBA00022771"/>
    </source>
</evidence>
<dbReference type="InterPro" id="IPR013956">
    <property type="entry name" value="E3_ubiquit_lig_Bre1"/>
</dbReference>
<dbReference type="GO" id="GO:0033503">
    <property type="term" value="C:HULC complex"/>
    <property type="evidence" value="ECO:0007669"/>
    <property type="project" value="TreeGrafter"/>
</dbReference>
<comment type="pathway">
    <text evidence="3 15">Protein modification; protein ubiquitination.</text>
</comment>
<evidence type="ECO:0000256" key="15">
    <source>
        <dbReference type="RuleBase" id="RU365038"/>
    </source>
</evidence>
<evidence type="ECO:0000256" key="13">
    <source>
        <dbReference type="ARBA" id="ARBA00059679"/>
    </source>
</evidence>
<dbReference type="SUPFAM" id="SSF57850">
    <property type="entry name" value="RING/U-box"/>
    <property type="match status" value="1"/>
</dbReference>
<keyword evidence="7 14" id="KW-0863">Zinc-finger</keyword>
<reference evidence="19" key="1">
    <citation type="submission" date="2019-07" db="EMBL/GenBank/DDBJ databases">
        <title>Hyphodiscus hymeniophilus genome sequencing and assembly.</title>
        <authorList>
            <person name="Kramer G."/>
            <person name="Nodwell J."/>
        </authorList>
    </citation>
    <scope>NUCLEOTIDE SEQUENCE</scope>
    <source>
        <strain evidence="19">ATCC 34498</strain>
    </source>
</reference>
<dbReference type="EC" id="2.3.2.27" evidence="15"/>
<dbReference type="SMART" id="SM00184">
    <property type="entry name" value="RING"/>
    <property type="match status" value="1"/>
</dbReference>
<dbReference type="PROSITE" id="PS00518">
    <property type="entry name" value="ZF_RING_1"/>
    <property type="match status" value="1"/>
</dbReference>
<keyword evidence="5 15" id="KW-0808">Transferase</keyword>
<keyword evidence="8 15" id="KW-0833">Ubl conjugation pathway</keyword>
<dbReference type="Proteomes" id="UP000785200">
    <property type="component" value="Unassembled WGS sequence"/>
</dbReference>
<keyword evidence="12 15" id="KW-0539">Nucleus</keyword>
<dbReference type="Pfam" id="PF08647">
    <property type="entry name" value="BRE1"/>
    <property type="match status" value="1"/>
</dbReference>
<dbReference type="PROSITE" id="PS50089">
    <property type="entry name" value="ZF_RING_2"/>
    <property type="match status" value="1"/>
</dbReference>
<dbReference type="CDD" id="cd16499">
    <property type="entry name" value="RING-HC_Bre1-like"/>
    <property type="match status" value="1"/>
</dbReference>
<evidence type="ECO:0000256" key="12">
    <source>
        <dbReference type="ARBA" id="ARBA00023242"/>
    </source>
</evidence>
<comment type="caution">
    <text evidence="19">The sequence shown here is derived from an EMBL/GenBank/DDBJ whole genome shotgun (WGS) entry which is preliminary data.</text>
</comment>
<dbReference type="InterPro" id="IPR013083">
    <property type="entry name" value="Znf_RING/FYVE/PHD"/>
</dbReference>
<feature type="coiled-coil region" evidence="16">
    <location>
        <begin position="271"/>
        <end position="520"/>
    </location>
</feature>
<comment type="similarity">
    <text evidence="4 15">Belongs to the BRE1 family.</text>
</comment>
<evidence type="ECO:0000313" key="20">
    <source>
        <dbReference type="Proteomes" id="UP000785200"/>
    </source>
</evidence>
<dbReference type="OrthoDB" id="654191at2759"/>
<keyword evidence="6 15" id="KW-0479">Metal-binding</keyword>
<keyword evidence="10 15" id="KW-0156">Chromatin regulator</keyword>
<feature type="region of interest" description="Disordered" evidence="17">
    <location>
        <begin position="1"/>
        <end position="51"/>
    </location>
</feature>
<comment type="function">
    <text evidence="13">E3 ubiquitin-protein ligase that mediates monoubiquitination of histone H2B to form H2BK123ub1. H2BK123ub1 gives a specific tag for epigenetic transcriptional activation and is also a prerequisite for H3K4me and H3K79me formation.</text>
</comment>
<proteinExistence type="inferred from homology"/>
<dbReference type="Pfam" id="PF26095">
    <property type="entry name" value="CC_Bre1"/>
    <property type="match status" value="1"/>
</dbReference>
<comment type="subcellular location">
    <subcellularLocation>
        <location evidence="2 15">Nucleus</location>
    </subcellularLocation>
</comment>
<dbReference type="InterPro" id="IPR001841">
    <property type="entry name" value="Znf_RING"/>
</dbReference>
<dbReference type="AlphaFoldDB" id="A0A9P6VRS6"/>
<name>A0A9P6VRS6_9HELO</name>
<evidence type="ECO:0000256" key="5">
    <source>
        <dbReference type="ARBA" id="ARBA00022679"/>
    </source>
</evidence>
<evidence type="ECO:0000313" key="19">
    <source>
        <dbReference type="EMBL" id="KAG0652399.1"/>
    </source>
</evidence>
<keyword evidence="20" id="KW-1185">Reference proteome</keyword>
<dbReference type="GO" id="GO:0016567">
    <property type="term" value="P:protein ubiquitination"/>
    <property type="evidence" value="ECO:0007669"/>
    <property type="project" value="UniProtKB-UniRule"/>
</dbReference>
<feature type="coiled-coil region" evidence="16">
    <location>
        <begin position="619"/>
        <end position="653"/>
    </location>
</feature>
<feature type="coiled-coil region" evidence="16">
    <location>
        <begin position="58"/>
        <end position="85"/>
    </location>
</feature>
<dbReference type="GO" id="GO:0008270">
    <property type="term" value="F:zinc ion binding"/>
    <property type="evidence" value="ECO:0007669"/>
    <property type="project" value="UniProtKB-KW"/>
</dbReference>
<evidence type="ECO:0000256" key="8">
    <source>
        <dbReference type="ARBA" id="ARBA00022786"/>
    </source>
</evidence>